<sequence>MSKEGYNHRVPTKIGANLREHTCLFTTDLTVLSTFNGLGVNTCFNPKKWG</sequence>
<organism evidence="1">
    <name type="scientific">Arundo donax</name>
    <name type="common">Giant reed</name>
    <name type="synonym">Donax arundinaceus</name>
    <dbReference type="NCBI Taxonomy" id="35708"/>
    <lineage>
        <taxon>Eukaryota</taxon>
        <taxon>Viridiplantae</taxon>
        <taxon>Streptophyta</taxon>
        <taxon>Embryophyta</taxon>
        <taxon>Tracheophyta</taxon>
        <taxon>Spermatophyta</taxon>
        <taxon>Magnoliopsida</taxon>
        <taxon>Liliopsida</taxon>
        <taxon>Poales</taxon>
        <taxon>Poaceae</taxon>
        <taxon>PACMAD clade</taxon>
        <taxon>Arundinoideae</taxon>
        <taxon>Arundineae</taxon>
        <taxon>Arundo</taxon>
    </lineage>
</organism>
<dbReference type="AlphaFoldDB" id="A0A0A9BL60"/>
<reference evidence="1" key="1">
    <citation type="submission" date="2014-09" db="EMBL/GenBank/DDBJ databases">
        <authorList>
            <person name="Magalhaes I.L.F."/>
            <person name="Oliveira U."/>
            <person name="Santos F.R."/>
            <person name="Vidigal T.H.D.A."/>
            <person name="Brescovit A.D."/>
            <person name="Santos A.J."/>
        </authorList>
    </citation>
    <scope>NUCLEOTIDE SEQUENCE</scope>
    <source>
        <tissue evidence="1">Shoot tissue taken approximately 20 cm above the soil surface</tissue>
    </source>
</reference>
<accession>A0A0A9BL60</accession>
<protein>
    <submittedName>
        <fullName evidence="1">Uncharacterized protein</fullName>
    </submittedName>
</protein>
<dbReference type="EMBL" id="GBRH01233211">
    <property type="protein sequence ID" value="JAD64684.1"/>
    <property type="molecule type" value="Transcribed_RNA"/>
</dbReference>
<reference evidence="1" key="2">
    <citation type="journal article" date="2015" name="Data Brief">
        <title>Shoot transcriptome of the giant reed, Arundo donax.</title>
        <authorList>
            <person name="Barrero R.A."/>
            <person name="Guerrero F.D."/>
            <person name="Moolhuijzen P."/>
            <person name="Goolsby J.A."/>
            <person name="Tidwell J."/>
            <person name="Bellgard S.E."/>
            <person name="Bellgard M.I."/>
        </authorList>
    </citation>
    <scope>NUCLEOTIDE SEQUENCE</scope>
    <source>
        <tissue evidence="1">Shoot tissue taken approximately 20 cm above the soil surface</tissue>
    </source>
</reference>
<name>A0A0A9BL60_ARUDO</name>
<proteinExistence type="predicted"/>
<evidence type="ECO:0000313" key="1">
    <source>
        <dbReference type="EMBL" id="JAD64684.1"/>
    </source>
</evidence>